<gene>
    <name evidence="3" type="ORF">RFI_00241</name>
</gene>
<keyword evidence="2" id="KW-1133">Transmembrane helix</keyword>
<protein>
    <submittedName>
        <fullName evidence="3">Uncharacterized protein</fullName>
    </submittedName>
</protein>
<evidence type="ECO:0000256" key="2">
    <source>
        <dbReference type="SAM" id="Phobius"/>
    </source>
</evidence>
<proteinExistence type="predicted"/>
<sequence>MLGQNTPLGISSRIQSNDKADMLTTLQNMSSTGELSNASTHGIVNRYGVGNGIGYESKASIIDVSSCIQSASMQQKKIDEITFEDVWKKNMQIGDNSFDVNEQKLIQLVHNFNDEKDGQIEQKKIKIPRCDIYRKTFAAEQKKKREEVLTNPEKGQMEMNRKKNKRKNNKDQRLQNENQNKGPNIRTKFASESVYCKKDLDQRRKTLIIISSPETKFFLGKTFVKFQIYFDLVLLIWGLILLLILFFIVLRKNNTSQQNEERGTPHILAQRTLIKTNFLFYFKSKQEEIPKDKIAKECNYVKYLGLFLDSHMTYSKHVNYSYGKAARKFGYLTYLCSYKGIRPNLYIYNLLYKIIIRESRVCIAFWNGAADT</sequence>
<feature type="region of interest" description="Disordered" evidence="1">
    <location>
        <begin position="144"/>
        <end position="184"/>
    </location>
</feature>
<reference evidence="3 4" key="1">
    <citation type="journal article" date="2013" name="Curr. Biol.">
        <title>The Genome of the Foraminiferan Reticulomyxa filosa.</title>
        <authorList>
            <person name="Glockner G."/>
            <person name="Hulsmann N."/>
            <person name="Schleicher M."/>
            <person name="Noegel A.A."/>
            <person name="Eichinger L."/>
            <person name="Gallinger C."/>
            <person name="Pawlowski J."/>
            <person name="Sierra R."/>
            <person name="Euteneuer U."/>
            <person name="Pillet L."/>
            <person name="Moustafa A."/>
            <person name="Platzer M."/>
            <person name="Groth M."/>
            <person name="Szafranski K."/>
            <person name="Schliwa M."/>
        </authorList>
    </citation>
    <scope>NUCLEOTIDE SEQUENCE [LARGE SCALE GENOMIC DNA]</scope>
</reference>
<feature type="transmembrane region" description="Helical" evidence="2">
    <location>
        <begin position="228"/>
        <end position="250"/>
    </location>
</feature>
<evidence type="ECO:0000313" key="4">
    <source>
        <dbReference type="Proteomes" id="UP000023152"/>
    </source>
</evidence>
<organism evidence="3 4">
    <name type="scientific">Reticulomyxa filosa</name>
    <dbReference type="NCBI Taxonomy" id="46433"/>
    <lineage>
        <taxon>Eukaryota</taxon>
        <taxon>Sar</taxon>
        <taxon>Rhizaria</taxon>
        <taxon>Retaria</taxon>
        <taxon>Foraminifera</taxon>
        <taxon>Monothalamids</taxon>
        <taxon>Reticulomyxidae</taxon>
        <taxon>Reticulomyxa</taxon>
    </lineage>
</organism>
<comment type="caution">
    <text evidence="3">The sequence shown here is derived from an EMBL/GenBank/DDBJ whole genome shotgun (WGS) entry which is preliminary data.</text>
</comment>
<dbReference type="Proteomes" id="UP000023152">
    <property type="component" value="Unassembled WGS sequence"/>
</dbReference>
<keyword evidence="4" id="KW-1185">Reference proteome</keyword>
<dbReference type="EMBL" id="ASPP01000242">
    <property type="protein sequence ID" value="ETO36821.1"/>
    <property type="molecule type" value="Genomic_DNA"/>
</dbReference>
<evidence type="ECO:0000256" key="1">
    <source>
        <dbReference type="SAM" id="MobiDB-lite"/>
    </source>
</evidence>
<name>X6PF47_RETFI</name>
<dbReference type="AlphaFoldDB" id="X6PF47"/>
<keyword evidence="2" id="KW-0812">Transmembrane</keyword>
<keyword evidence="2" id="KW-0472">Membrane</keyword>
<evidence type="ECO:0000313" key="3">
    <source>
        <dbReference type="EMBL" id="ETO36821.1"/>
    </source>
</evidence>
<accession>X6PF47</accession>